<name>A0ABZ0L1R2_9BACL</name>
<evidence type="ECO:0000256" key="2">
    <source>
        <dbReference type="SAM" id="Phobius"/>
    </source>
</evidence>
<organism evidence="3 4">
    <name type="scientific">Sporosarcina oncorhynchi</name>
    <dbReference type="NCBI Taxonomy" id="3056444"/>
    <lineage>
        <taxon>Bacteria</taxon>
        <taxon>Bacillati</taxon>
        <taxon>Bacillota</taxon>
        <taxon>Bacilli</taxon>
        <taxon>Bacillales</taxon>
        <taxon>Caryophanaceae</taxon>
        <taxon>Sporosarcina</taxon>
    </lineage>
</organism>
<keyword evidence="2" id="KW-0812">Transmembrane</keyword>
<proteinExistence type="predicted"/>
<dbReference type="Proteomes" id="UP001303902">
    <property type="component" value="Chromosome"/>
</dbReference>
<dbReference type="RefSeq" id="WP_317965541.1">
    <property type="nucleotide sequence ID" value="NZ_CP129118.1"/>
</dbReference>
<sequence length="736" mass="85741">MSNDHFEKRMEFLKKSYERVPSSFDPEAVFNKIDQEQEPKPVQQKQKKNGGFKQKLTVWAASIASVFILTLMGTVFIYDQKQNSEEQNLESTVTDEYIEELKQKYEVEKEKRREMLKLDEEHYDKYLYYNYISMLDHDGYINSIKQHDNGAQLADETYQQAIDELKTPAEMIEDLKSNPLTEDQEASIEFIDAYRGKVQRLVAIYDQILAQHKEAIDAYEVDASADKAEVMMVSTNSFPEQLQNIINTMKEQSIKLETGKYSGEVKAKYYMSRATETLTAKLHNDTYAYVRMIADEPYMYAGNLEYSIAETTGMVMTMENTLMKAEEDSSLYPVLETYFVTLFNEIVKGSKSAKLFNADGVLLPEYQEAWTTLSLNYEATPLSYIMQPIVKEMRASGWRTSERWNRLSYEAVSEALVLYREGVLEEYMYGEQPVFEDETVTLPNSSFDKEVKALYTAYKKSYDKKVLDGVSAIYVAGVFDYANQMEDPETMFYLANRDSMAQMYDENYDGVYSKMNEKDLLEKYKSKWTKSLSQFRNATSLQFSGASQRFEHSLVSTVAINDKNGMIRTMSMIYGDQDVWEVMDVYHQRIPSYDMAPEMEIDDSIKSYAKEVYGYFRKDYNHAELFGQQALTVMGIYFHAGAQKDYETQYELFYKGKGLMEKEKFLKDAANYFEPYSEDMYTTMSFQGLEQDSDGNWPGIVTLTVDTDLYPELPTKREFHMIWTEDGWRVKFQPFK</sequence>
<evidence type="ECO:0000313" key="3">
    <source>
        <dbReference type="EMBL" id="WOV86400.1"/>
    </source>
</evidence>
<evidence type="ECO:0000256" key="1">
    <source>
        <dbReference type="SAM" id="MobiDB-lite"/>
    </source>
</evidence>
<keyword evidence="4" id="KW-1185">Reference proteome</keyword>
<reference evidence="3 4" key="1">
    <citation type="submission" date="2023-06" db="EMBL/GenBank/DDBJ databases">
        <title>Sporosarcina sp. nov., isolated from Korean tranditional fermented seafood 'Jeotgal'.</title>
        <authorList>
            <person name="Yang A.I."/>
            <person name="Shin N.-R."/>
        </authorList>
    </citation>
    <scope>NUCLEOTIDE SEQUENCE [LARGE SCALE GENOMIC DNA]</scope>
    <source>
        <strain evidence="3 4">T2O-4</strain>
    </source>
</reference>
<dbReference type="EMBL" id="CP129118">
    <property type="protein sequence ID" value="WOV86400.1"/>
    <property type="molecule type" value="Genomic_DNA"/>
</dbReference>
<accession>A0ABZ0L1R2</accession>
<gene>
    <name evidence="3" type="ORF">QWT69_10775</name>
</gene>
<feature type="region of interest" description="Disordered" evidence="1">
    <location>
        <begin position="28"/>
        <end position="48"/>
    </location>
</feature>
<protein>
    <submittedName>
        <fullName evidence="3">Uncharacterized protein</fullName>
    </submittedName>
</protein>
<feature type="transmembrane region" description="Helical" evidence="2">
    <location>
        <begin position="56"/>
        <end position="78"/>
    </location>
</feature>
<keyword evidence="2" id="KW-0472">Membrane</keyword>
<evidence type="ECO:0000313" key="4">
    <source>
        <dbReference type="Proteomes" id="UP001303902"/>
    </source>
</evidence>
<keyword evidence="2" id="KW-1133">Transmembrane helix</keyword>